<keyword evidence="3" id="KW-1185">Reference proteome</keyword>
<gene>
    <name evidence="2" type="ORF">GS8_195</name>
</gene>
<keyword evidence="1" id="KW-1133">Transmembrane helix</keyword>
<name>A0ABQ7HI89_GEOSE</name>
<proteinExistence type="predicted"/>
<keyword evidence="1" id="KW-0472">Membrane</keyword>
<comment type="caution">
    <text evidence="2">The sequence shown here is derived from an EMBL/GenBank/DDBJ whole genome shotgun (WGS) entry which is preliminary data.</text>
</comment>
<reference evidence="2 3" key="1">
    <citation type="submission" date="2016-03" db="EMBL/GenBank/DDBJ databases">
        <title>Spore heat resistance.</title>
        <authorList>
            <person name="Boekhorst J."/>
            <person name="Berendsen E.M."/>
            <person name="Wells-Bennik M.H."/>
            <person name="Kuipers O.P."/>
        </authorList>
    </citation>
    <scope>NUCLEOTIDE SEQUENCE [LARGE SCALE GENOMIC DNA]</scope>
    <source>
        <strain evidence="2 3">GS8</strain>
    </source>
</reference>
<accession>A0ABQ7HI89</accession>
<keyword evidence="1" id="KW-0812">Transmembrane</keyword>
<feature type="transmembrane region" description="Helical" evidence="1">
    <location>
        <begin position="24"/>
        <end position="43"/>
    </location>
</feature>
<dbReference type="Proteomes" id="UP000773850">
    <property type="component" value="Unassembled WGS sequence"/>
</dbReference>
<sequence length="54" mass="6095">MFPDEEEASRCLGTVETANTFGKVLSPILGAMLAGIIWFFPFFRSLSFACYRQQ</sequence>
<dbReference type="EMBL" id="LUCS01000009">
    <property type="protein sequence ID" value="KAF6511896.1"/>
    <property type="molecule type" value="Genomic_DNA"/>
</dbReference>
<organism evidence="2 3">
    <name type="scientific">Geobacillus stearothermophilus</name>
    <name type="common">Bacillus stearothermophilus</name>
    <dbReference type="NCBI Taxonomy" id="1422"/>
    <lineage>
        <taxon>Bacteria</taxon>
        <taxon>Bacillati</taxon>
        <taxon>Bacillota</taxon>
        <taxon>Bacilli</taxon>
        <taxon>Bacillales</taxon>
        <taxon>Anoxybacillaceae</taxon>
        <taxon>Geobacillus</taxon>
    </lineage>
</organism>
<protein>
    <submittedName>
        <fullName evidence="2">Siderophore transport protein</fullName>
    </submittedName>
</protein>
<evidence type="ECO:0000313" key="3">
    <source>
        <dbReference type="Proteomes" id="UP000773850"/>
    </source>
</evidence>
<evidence type="ECO:0000256" key="1">
    <source>
        <dbReference type="SAM" id="Phobius"/>
    </source>
</evidence>
<evidence type="ECO:0000313" key="2">
    <source>
        <dbReference type="EMBL" id="KAF6511896.1"/>
    </source>
</evidence>